<reference evidence="2" key="1">
    <citation type="journal article" date="2019" name="Int. J. Syst. Evol. Microbiol.">
        <title>The Global Catalogue of Microorganisms (GCM) 10K type strain sequencing project: providing services to taxonomists for standard genome sequencing and annotation.</title>
        <authorList>
            <consortium name="The Broad Institute Genomics Platform"/>
            <consortium name="The Broad Institute Genome Sequencing Center for Infectious Disease"/>
            <person name="Wu L."/>
            <person name="Ma J."/>
        </authorList>
    </citation>
    <scope>NUCLEOTIDE SEQUENCE [LARGE SCALE GENOMIC DNA]</scope>
    <source>
        <strain evidence="2">CGMCC 4.7357</strain>
    </source>
</reference>
<protein>
    <submittedName>
        <fullName evidence="1">Peptidase inhibitor family I36 protein</fullName>
    </submittedName>
</protein>
<keyword evidence="2" id="KW-1185">Reference proteome</keyword>
<dbReference type="Pfam" id="PF03995">
    <property type="entry name" value="Inhibitor_I36"/>
    <property type="match status" value="1"/>
</dbReference>
<dbReference type="RefSeq" id="WP_386441795.1">
    <property type="nucleotide sequence ID" value="NZ_JBHSFH010000003.1"/>
</dbReference>
<sequence>MSGPAAGKPTRPGRTATARSVAIVLALAAASAGGPVSSAAAAAAPVAQSAAVHRDATKLGECAAGEVCLWQRKEFRGDRRTYELSGVSTGSCERLPKGMSAQSFANRTGRPVTVYQSEECAETGEFHTHPSGAWTPEAAYRVRALKVWER</sequence>
<dbReference type="EMBL" id="JBHSFH010000003">
    <property type="protein sequence ID" value="MFC4493105.1"/>
    <property type="molecule type" value="Genomic_DNA"/>
</dbReference>
<proteinExistence type="predicted"/>
<organism evidence="1 2">
    <name type="scientific">Streptomyces ovatisporus</name>
    <dbReference type="NCBI Taxonomy" id="1128682"/>
    <lineage>
        <taxon>Bacteria</taxon>
        <taxon>Bacillati</taxon>
        <taxon>Actinomycetota</taxon>
        <taxon>Actinomycetes</taxon>
        <taxon>Kitasatosporales</taxon>
        <taxon>Streptomycetaceae</taxon>
        <taxon>Streptomyces</taxon>
    </lineage>
</organism>
<evidence type="ECO:0000313" key="1">
    <source>
        <dbReference type="EMBL" id="MFC4493105.1"/>
    </source>
</evidence>
<comment type="caution">
    <text evidence="1">The sequence shown here is derived from an EMBL/GenBank/DDBJ whole genome shotgun (WGS) entry which is preliminary data.</text>
</comment>
<dbReference type="Proteomes" id="UP001595997">
    <property type="component" value="Unassembled WGS sequence"/>
</dbReference>
<gene>
    <name evidence="1" type="ORF">ACFPA8_03015</name>
</gene>
<evidence type="ECO:0000313" key="2">
    <source>
        <dbReference type="Proteomes" id="UP001595997"/>
    </source>
</evidence>
<accession>A0ABV9A0A9</accession>
<name>A0ABV9A0A9_9ACTN</name>